<dbReference type="Proteomes" id="UP001302329">
    <property type="component" value="Unassembled WGS sequence"/>
</dbReference>
<name>A0ABU5STI0_9CYAN</name>
<keyword evidence="2 5" id="KW-0489">Methyltransferase</keyword>
<reference evidence="5 6" key="1">
    <citation type="submission" date="2023-12" db="EMBL/GenBank/DDBJ databases">
        <title>Baltic Sea Cyanobacteria.</title>
        <authorList>
            <person name="Delbaje E."/>
            <person name="Fewer D.P."/>
            <person name="Shishido T.K."/>
        </authorList>
    </citation>
    <scope>NUCLEOTIDE SEQUENCE [LARGE SCALE GENOMIC DNA]</scope>
    <source>
        <strain evidence="5 6">UHCC 0281</strain>
    </source>
</reference>
<keyword evidence="3" id="KW-0808">Transferase</keyword>
<dbReference type="SUPFAM" id="SSF53335">
    <property type="entry name" value="S-adenosyl-L-methionine-dependent methyltransferases"/>
    <property type="match status" value="1"/>
</dbReference>
<dbReference type="PANTHER" id="PTHR32183:SF6">
    <property type="entry name" value="CYSTEINE SULFINATE DESULFINASE_CYSTEINE DESULFURASE AND RELATED ENZYMES"/>
    <property type="match status" value="1"/>
</dbReference>
<sequence>MNRSESVSLAEASRWDQRYREGTDGWELGRPAPPLAQFLGAHSLAPQPPGQVLVPGCGRGHEVALLEALGFAAIGLDFSAEALAEARALHGHDRANLRWLQADLRWLQADLFDRQALEAAGLAPGSLTGIVEHTCFCAIDPGRRDDYIATASRLLAPGGWLLGLFWCHRKPGGPPWGSDPEVVAAQLGQAGLVAELWEPAAGSVDKRQDEWIGLWRRSSAQP</sequence>
<dbReference type="Gene3D" id="3.40.50.150">
    <property type="entry name" value="Vaccinia Virus protein VP39"/>
    <property type="match status" value="1"/>
</dbReference>
<keyword evidence="6" id="KW-1185">Reference proteome</keyword>
<proteinExistence type="predicted"/>
<dbReference type="RefSeq" id="WP_323355919.1">
    <property type="nucleotide sequence ID" value="NZ_JAYGHY010000008.1"/>
</dbReference>
<dbReference type="Pfam" id="PF05724">
    <property type="entry name" value="TPMT"/>
    <property type="match status" value="1"/>
</dbReference>
<protein>
    <submittedName>
        <fullName evidence="5">Methyltransferase domain-containing protein</fullName>
    </submittedName>
</protein>
<comment type="caution">
    <text evidence="5">The sequence shown here is derived from an EMBL/GenBank/DDBJ whole genome shotgun (WGS) entry which is preliminary data.</text>
</comment>
<dbReference type="PANTHER" id="PTHR32183">
    <property type="match status" value="1"/>
</dbReference>
<dbReference type="PROSITE" id="PS51585">
    <property type="entry name" value="SAM_MT_TPMT"/>
    <property type="match status" value="1"/>
</dbReference>
<evidence type="ECO:0000256" key="3">
    <source>
        <dbReference type="ARBA" id="ARBA00022679"/>
    </source>
</evidence>
<evidence type="ECO:0000256" key="1">
    <source>
        <dbReference type="ARBA" id="ARBA00022553"/>
    </source>
</evidence>
<dbReference type="EMBL" id="JAYGHY010000008">
    <property type="protein sequence ID" value="MEA5441809.1"/>
    <property type="molecule type" value="Genomic_DNA"/>
</dbReference>
<evidence type="ECO:0000256" key="2">
    <source>
        <dbReference type="ARBA" id="ARBA00022603"/>
    </source>
</evidence>
<keyword evidence="4" id="KW-0949">S-adenosyl-L-methionine</keyword>
<evidence type="ECO:0000256" key="4">
    <source>
        <dbReference type="ARBA" id="ARBA00022691"/>
    </source>
</evidence>
<dbReference type="GO" id="GO:0008168">
    <property type="term" value="F:methyltransferase activity"/>
    <property type="evidence" value="ECO:0007669"/>
    <property type="project" value="UniProtKB-KW"/>
</dbReference>
<evidence type="ECO:0000313" key="5">
    <source>
        <dbReference type="EMBL" id="MEA5441809.1"/>
    </source>
</evidence>
<accession>A0ABU5STI0</accession>
<organism evidence="5 6">
    <name type="scientific">Cyanobium gracile UHCC 0281</name>
    <dbReference type="NCBI Taxonomy" id="3110309"/>
    <lineage>
        <taxon>Bacteria</taxon>
        <taxon>Bacillati</taxon>
        <taxon>Cyanobacteriota</taxon>
        <taxon>Cyanophyceae</taxon>
        <taxon>Synechococcales</taxon>
        <taxon>Prochlorococcaceae</taxon>
        <taxon>Cyanobium</taxon>
    </lineage>
</organism>
<dbReference type="InterPro" id="IPR008854">
    <property type="entry name" value="TPMT"/>
</dbReference>
<evidence type="ECO:0000313" key="6">
    <source>
        <dbReference type="Proteomes" id="UP001302329"/>
    </source>
</evidence>
<dbReference type="GO" id="GO:0032259">
    <property type="term" value="P:methylation"/>
    <property type="evidence" value="ECO:0007669"/>
    <property type="project" value="UniProtKB-KW"/>
</dbReference>
<keyword evidence="1" id="KW-0597">Phosphoprotein</keyword>
<dbReference type="CDD" id="cd02440">
    <property type="entry name" value="AdoMet_MTases"/>
    <property type="match status" value="1"/>
</dbReference>
<dbReference type="InterPro" id="IPR029063">
    <property type="entry name" value="SAM-dependent_MTases_sf"/>
</dbReference>
<gene>
    <name evidence="5" type="ORF">VB739_04505</name>
</gene>